<dbReference type="SMART" id="SM00481">
    <property type="entry name" value="POLIIIAc"/>
    <property type="match status" value="1"/>
</dbReference>
<dbReference type="InterPro" id="IPR016195">
    <property type="entry name" value="Pol/histidinol_Pase-like"/>
</dbReference>
<dbReference type="GO" id="GO:0004534">
    <property type="term" value="F:5'-3' RNA exonuclease activity"/>
    <property type="evidence" value="ECO:0007669"/>
    <property type="project" value="TreeGrafter"/>
</dbReference>
<dbReference type="EMBL" id="DRXW01000221">
    <property type="protein sequence ID" value="HHR34016.1"/>
    <property type="molecule type" value="Genomic_DNA"/>
</dbReference>
<name>A0A7C5U5Z5_9BACT</name>
<dbReference type="NCBIfam" id="NF038032">
    <property type="entry name" value="CehA_McbA_metalo"/>
    <property type="match status" value="1"/>
</dbReference>
<dbReference type="Gene3D" id="3.20.20.140">
    <property type="entry name" value="Metal-dependent hydrolases"/>
    <property type="match status" value="1"/>
</dbReference>
<dbReference type="SUPFAM" id="SSF52317">
    <property type="entry name" value="Class I glutamine amidotransferase-like"/>
    <property type="match status" value="1"/>
</dbReference>
<gene>
    <name evidence="2" type="ORF">ENM46_03610</name>
</gene>
<proteinExistence type="predicted"/>
<evidence type="ECO:0000313" key="2">
    <source>
        <dbReference type="EMBL" id="HHR34016.1"/>
    </source>
</evidence>
<dbReference type="GO" id="GO:0035312">
    <property type="term" value="F:5'-3' DNA exonuclease activity"/>
    <property type="evidence" value="ECO:0007669"/>
    <property type="project" value="TreeGrafter"/>
</dbReference>
<dbReference type="InterPro" id="IPR003141">
    <property type="entry name" value="Pol/His_phosphatase_N"/>
</dbReference>
<comment type="caution">
    <text evidence="2">The sequence shown here is derived from an EMBL/GenBank/DDBJ whole genome shotgun (WGS) entry which is preliminary data.</text>
</comment>
<dbReference type="SUPFAM" id="SSF89550">
    <property type="entry name" value="PHP domain-like"/>
    <property type="match status" value="1"/>
</dbReference>
<dbReference type="InterPro" id="IPR029062">
    <property type="entry name" value="Class_I_gatase-like"/>
</dbReference>
<accession>A0A7C5U5Z5</accession>
<dbReference type="AlphaFoldDB" id="A0A7C5U5Z5"/>
<dbReference type="InterPro" id="IPR052018">
    <property type="entry name" value="PHP_domain"/>
</dbReference>
<evidence type="ECO:0000259" key="1">
    <source>
        <dbReference type="SMART" id="SM00481"/>
    </source>
</evidence>
<feature type="domain" description="Polymerase/histidinol phosphatase N-terminal" evidence="1">
    <location>
        <begin position="37"/>
        <end position="113"/>
    </location>
</feature>
<sequence length="778" mass="88573">MDRKLRKIILLLLSSLILIFSTNTLYGQTVGFKIFYGNLHSHTSFSDGKGTPEEAYLHASKYGDILAVTDHCYFLKIPVGGQSKIFLTQHAARNTTLDGKFVGLQGFEWTAGSGHINVYETTDFISRDEKGDLRDFYDWIIRVKKLAQFNHPGVTFGNFQDFWFVPEADKFVNLIEIGNGNSTSSDTISEEMYRNFILALNRGWHLSPTANQDNHKQNWISANDSRTGILARNLTYEDVMDALWNRRTFASEDKNVKVYMYGNESIMGSILYDATQLTLGIRYEDIKEPVQKLEVVSQSGTFEINNVVGKDAFEISQTFTVPDGYEWYFVRIIQKDGDEIVSAPIWVEAKSPVKVNYLRLGPEKPRANQDISITYDVYNTSENAVKGSLVILLNGNVVSSENLHLKSYDISYNKDIVLKNLPVGKYKVEFLFDGKNVQSLSFEVSERTGKTVLIDKLHENEFTEEFKKLVDALEKEGNTIIYSETMLVDYNDVDVIIIPGPSSDGLSFFKELMPEEIEWLNSFSKKIYILRGSDDEYFNNYLSLITNAYALNSVEELYNEFGIVKSEEFVLKLPNVVYIDQGHANDYAKDKLTMLEKYLNSIGYEVIYIQKINKLDGKYLVLMNGKDYSDEEISNILQFVRNGGTLILTSKSDYQNGGNTEDLNLILDYMNAPVRFNDDQVIDEVNNYGANYKVLANNIRFYSACSLVPYSNFEVLVTSQTAKSVDTDGKGDAMTIDKVILAGKFKYEKGTVILLGKAIFSDYDYKYNEEFVKNILFK</sequence>
<dbReference type="PANTHER" id="PTHR42924">
    <property type="entry name" value="EXONUCLEASE"/>
    <property type="match status" value="1"/>
</dbReference>
<keyword evidence="2" id="KW-0808">Transferase</keyword>
<protein>
    <submittedName>
        <fullName evidence="2">Phosphotransferase</fullName>
    </submittedName>
</protein>
<dbReference type="GO" id="GO:0016740">
    <property type="term" value="F:transferase activity"/>
    <property type="evidence" value="ECO:0007669"/>
    <property type="project" value="UniProtKB-KW"/>
</dbReference>
<reference evidence="2" key="1">
    <citation type="journal article" date="2020" name="mSystems">
        <title>Genome- and Community-Level Interaction Insights into Carbon Utilization and Element Cycling Functions of Hydrothermarchaeota in Hydrothermal Sediment.</title>
        <authorList>
            <person name="Zhou Z."/>
            <person name="Liu Y."/>
            <person name="Xu W."/>
            <person name="Pan J."/>
            <person name="Luo Z.H."/>
            <person name="Li M."/>
        </authorList>
    </citation>
    <scope>NUCLEOTIDE SEQUENCE [LARGE SCALE GENOMIC DNA]</scope>
    <source>
        <strain evidence="2">SpSt-1088</strain>
    </source>
</reference>
<dbReference type="PANTHER" id="PTHR42924:SF3">
    <property type="entry name" value="POLYMERASE_HISTIDINOL PHOSPHATASE N-TERMINAL DOMAIN-CONTAINING PROTEIN"/>
    <property type="match status" value="1"/>
</dbReference>
<organism evidence="2">
    <name type="scientific">Fervidobacterium nodosum</name>
    <dbReference type="NCBI Taxonomy" id="2424"/>
    <lineage>
        <taxon>Bacteria</taxon>
        <taxon>Thermotogati</taxon>
        <taxon>Thermotogota</taxon>
        <taxon>Thermotogae</taxon>
        <taxon>Thermotogales</taxon>
        <taxon>Fervidobacteriaceae</taxon>
        <taxon>Fervidobacterium</taxon>
    </lineage>
</organism>